<keyword evidence="1" id="KW-0175">Coiled coil</keyword>
<dbReference type="Pfam" id="PF07728">
    <property type="entry name" value="AAA_5"/>
    <property type="match status" value="1"/>
</dbReference>
<dbReference type="CDD" id="cd00009">
    <property type="entry name" value="AAA"/>
    <property type="match status" value="1"/>
</dbReference>
<evidence type="ECO:0000256" key="2">
    <source>
        <dbReference type="SAM" id="MobiDB-lite"/>
    </source>
</evidence>
<evidence type="ECO:0000313" key="4">
    <source>
        <dbReference type="EMBL" id="HIV13539.1"/>
    </source>
</evidence>
<dbReference type="EMBL" id="DVON01000218">
    <property type="protein sequence ID" value="HIV13539.1"/>
    <property type="molecule type" value="Genomic_DNA"/>
</dbReference>
<dbReference type="Proteomes" id="UP000886723">
    <property type="component" value="Unassembled WGS sequence"/>
</dbReference>
<feature type="compositionally biased region" description="Basic and acidic residues" evidence="2">
    <location>
        <begin position="90"/>
        <end position="105"/>
    </location>
</feature>
<dbReference type="Pfam" id="PF14338">
    <property type="entry name" value="Mrr_N"/>
    <property type="match status" value="1"/>
</dbReference>
<dbReference type="InterPro" id="IPR027417">
    <property type="entry name" value="P-loop_NTPase"/>
</dbReference>
<reference evidence="4" key="1">
    <citation type="submission" date="2020-10" db="EMBL/GenBank/DDBJ databases">
        <authorList>
            <person name="Gilroy R."/>
        </authorList>
    </citation>
    <scope>NUCLEOTIDE SEQUENCE</scope>
    <source>
        <strain evidence="4">ChiBcec2-4451</strain>
    </source>
</reference>
<dbReference type="InterPro" id="IPR003593">
    <property type="entry name" value="AAA+_ATPase"/>
</dbReference>
<dbReference type="PANTHER" id="PTHR37291">
    <property type="entry name" value="5-METHYLCYTOSINE-SPECIFIC RESTRICTION ENZYME B"/>
    <property type="match status" value="1"/>
</dbReference>
<organism evidence="4 5">
    <name type="scientific">Candidatus Pullilachnospira stercoravium</name>
    <dbReference type="NCBI Taxonomy" id="2840913"/>
    <lineage>
        <taxon>Bacteria</taxon>
        <taxon>Bacillati</taxon>
        <taxon>Bacillota</taxon>
        <taxon>Clostridia</taxon>
        <taxon>Lachnospirales</taxon>
        <taxon>Lachnospiraceae</taxon>
        <taxon>Lachnospiraceae incertae sedis</taxon>
        <taxon>Candidatus Pullilachnospira</taxon>
    </lineage>
</organism>
<evidence type="ECO:0000256" key="1">
    <source>
        <dbReference type="SAM" id="Coils"/>
    </source>
</evidence>
<comment type="caution">
    <text evidence="4">The sequence shown here is derived from an EMBL/GenBank/DDBJ whole genome shotgun (WGS) entry which is preliminary data.</text>
</comment>
<reference evidence="4" key="2">
    <citation type="journal article" date="2021" name="PeerJ">
        <title>Extensive microbial diversity within the chicken gut microbiome revealed by metagenomics and culture.</title>
        <authorList>
            <person name="Gilroy R."/>
            <person name="Ravi A."/>
            <person name="Getino M."/>
            <person name="Pursley I."/>
            <person name="Horton D.L."/>
            <person name="Alikhan N.F."/>
            <person name="Baker D."/>
            <person name="Gharbi K."/>
            <person name="Hall N."/>
            <person name="Watson M."/>
            <person name="Adriaenssens E.M."/>
            <person name="Foster-Nyarko E."/>
            <person name="Jarju S."/>
            <person name="Secka A."/>
            <person name="Antonio M."/>
            <person name="Oren A."/>
            <person name="Chaudhuri R.R."/>
            <person name="La Ragione R."/>
            <person name="Hildebrand F."/>
            <person name="Pallen M.J."/>
        </authorList>
    </citation>
    <scope>NUCLEOTIDE SEQUENCE</scope>
    <source>
        <strain evidence="4">ChiBcec2-4451</strain>
    </source>
</reference>
<sequence length="699" mass="81208">QKGIQWNITMGLYWIRPYCFISLDSRSRWYMENPKNMPEEFIHRVLPWPPTVPAAERYLEICDSCREMLENEQYTYHSFPELSRAAWIESERENQRQKDHSDSSRIPETSPSDQPTENPEKPAQLSGAAHTRWTAPIVQALKELGGSGTPAQVRERIIENEHLTQEEISARRGKTQVNKFENEVAFARQDLVNGGYLDNSVHGIWTLTDAGKEAEITAQMAADLFRITASISRNNRKKRDILADGEDHSIHYWFYAPGKDASHWENFYREGIIAIGWGEVGDLRAFSCKEEIRERLQEVFGETYSYKNAAHALWQFANEMKSQDVIFVKKGMRTVVGRGVVESEYQYDENREDGFNHIRRVRWTGKGNWEFSGLPLMKTLTDITSYTGQLNQLRELVENEEEQAEEEKTVFYEPYTVEDFLREVYMDEDTYEMAAEILKEKKNVILQGPPGVGKTFIAKRLAYSLMGVRDPKRVRMVQFHQSYSYEDFVMGYRPTDTGFAIRKGAFYNFCKDAEVDSENDYFFIIDEINRGNISRIFGELFMLIENDKRGIQLELLYTGEKFAVPENVYLIGTMNTADRSLALLDFALRRRFSFIDLEPGFDTEGFRKYLEEIGDARFDRLIDRVIRLNEAIREDPSLGEGFCIGHGYFGGLLNWSGDGRTLERIVKYELIPLLKEYWPDEPQTVKEWSRQLEGAIAIH</sequence>
<dbReference type="PANTHER" id="PTHR37291:SF1">
    <property type="entry name" value="TYPE IV METHYL-DIRECTED RESTRICTION ENZYME ECOKMCRB SUBUNIT"/>
    <property type="match status" value="1"/>
</dbReference>
<dbReference type="SMART" id="SM00382">
    <property type="entry name" value="AAA"/>
    <property type="match status" value="1"/>
</dbReference>
<dbReference type="InterPro" id="IPR011704">
    <property type="entry name" value="ATPase_dyneun-rel_AAA"/>
</dbReference>
<feature type="non-terminal residue" evidence="4">
    <location>
        <position position="1"/>
    </location>
</feature>
<dbReference type="SUPFAM" id="SSF52540">
    <property type="entry name" value="P-loop containing nucleoside triphosphate hydrolases"/>
    <property type="match status" value="1"/>
</dbReference>
<dbReference type="GO" id="GO:0016887">
    <property type="term" value="F:ATP hydrolysis activity"/>
    <property type="evidence" value="ECO:0007669"/>
    <property type="project" value="InterPro"/>
</dbReference>
<feature type="compositionally biased region" description="Polar residues" evidence="2">
    <location>
        <begin position="106"/>
        <end position="117"/>
    </location>
</feature>
<gene>
    <name evidence="4" type="ORF">IAA63_10425</name>
</gene>
<accession>A0A9D1NWV7</accession>
<dbReference type="GO" id="GO:0005524">
    <property type="term" value="F:ATP binding"/>
    <property type="evidence" value="ECO:0007669"/>
    <property type="project" value="InterPro"/>
</dbReference>
<name>A0A9D1NWV7_9FIRM</name>
<protein>
    <submittedName>
        <fullName evidence="4">AAA family ATPase</fullName>
    </submittedName>
</protein>
<evidence type="ECO:0000259" key="3">
    <source>
        <dbReference type="SMART" id="SM00382"/>
    </source>
</evidence>
<feature type="coiled-coil region" evidence="1">
    <location>
        <begin position="383"/>
        <end position="410"/>
    </location>
</feature>
<proteinExistence type="predicted"/>
<dbReference type="AlphaFoldDB" id="A0A9D1NWV7"/>
<dbReference type="InterPro" id="IPR025745">
    <property type="entry name" value="Mrr-like_N_dom"/>
</dbReference>
<feature type="domain" description="AAA+ ATPase" evidence="3">
    <location>
        <begin position="440"/>
        <end position="602"/>
    </location>
</feature>
<evidence type="ECO:0000313" key="5">
    <source>
        <dbReference type="Proteomes" id="UP000886723"/>
    </source>
</evidence>
<feature type="region of interest" description="Disordered" evidence="2">
    <location>
        <begin position="90"/>
        <end position="129"/>
    </location>
</feature>
<dbReference type="InterPro" id="IPR052934">
    <property type="entry name" value="Methyl-DNA_Rec/Restrict_Enz"/>
</dbReference>
<dbReference type="Gene3D" id="3.40.50.300">
    <property type="entry name" value="P-loop containing nucleotide triphosphate hydrolases"/>
    <property type="match status" value="1"/>
</dbReference>